<evidence type="ECO:0000313" key="4">
    <source>
        <dbReference type="Proteomes" id="UP000235114"/>
    </source>
</evidence>
<dbReference type="OrthoDB" id="1907638at2"/>
<evidence type="ECO:0000313" key="3">
    <source>
        <dbReference type="Proteomes" id="UP000234951"/>
    </source>
</evidence>
<reference evidence="2 4" key="2">
    <citation type="submission" date="2017-12" db="EMBL/GenBank/DDBJ databases">
        <title>Comparative Functional Genomics of Dry Heat Resistant strains isolated from the Viking Spacecraft.</title>
        <authorList>
            <person name="Seuylemezian A."/>
            <person name="Cooper K."/>
            <person name="Vaishampayan P."/>
        </authorList>
    </citation>
    <scope>NUCLEOTIDE SEQUENCE [LARGE SCALE GENOMIC DNA]</scope>
    <source>
        <strain evidence="2 4">ATCC 29669</strain>
    </source>
</reference>
<evidence type="ECO:0000313" key="2">
    <source>
        <dbReference type="EMBL" id="PLR88293.1"/>
    </source>
</evidence>
<dbReference type="RefSeq" id="WP_101579358.1">
    <property type="nucleotide sequence ID" value="NZ_PGVA01000073.1"/>
</dbReference>
<dbReference type="EMBL" id="PGVD01000107">
    <property type="protein sequence ID" value="PLR88293.1"/>
    <property type="molecule type" value="Genomic_DNA"/>
</dbReference>
<organism evidence="1 3">
    <name type="scientific">Bacillus canaveralius</name>
    <dbReference type="NCBI Taxonomy" id="1403243"/>
    <lineage>
        <taxon>Bacteria</taxon>
        <taxon>Bacillati</taxon>
        <taxon>Bacillota</taxon>
        <taxon>Bacilli</taxon>
        <taxon>Bacillales</taxon>
        <taxon>Bacillaceae</taxon>
        <taxon>Bacillus</taxon>
    </lineage>
</organism>
<dbReference type="Proteomes" id="UP000235114">
    <property type="component" value="Unassembled WGS sequence"/>
</dbReference>
<gene>
    <name evidence="1" type="ORF">CU635_21185</name>
    <name evidence="2" type="ORF">CVD25_22835</name>
</gene>
<dbReference type="Proteomes" id="UP000234951">
    <property type="component" value="Unassembled WGS sequence"/>
</dbReference>
<reference evidence="1 3" key="1">
    <citation type="submission" date="2017-11" db="EMBL/GenBank/DDBJ databases">
        <title>Comparitive Functional Genomics of Dry Heat Resistant strains isolated from the Viking Spacecraft.</title>
        <authorList>
            <person name="Seuylemezian A."/>
            <person name="Cooper K."/>
            <person name="Vaishampayan P."/>
        </authorList>
    </citation>
    <scope>NUCLEOTIDE SEQUENCE [LARGE SCALE GENOMIC DNA]</scope>
    <source>
        <strain evidence="1 3">M4.6</strain>
    </source>
</reference>
<evidence type="ECO:0000313" key="1">
    <source>
        <dbReference type="EMBL" id="PLR79794.1"/>
    </source>
</evidence>
<accession>A0A2N5GGA3</accession>
<proteinExistence type="predicted"/>
<sequence length="192" mass="22203">MPLKNELGENISTAVNILRKTYENLNLLFSEMDVIAEKEGFVSLTPKFLRWKSDSATNGWLTSNFIKLYQIENQTSILNLPEVREGYVYCVEVDLESDKGYPVISLAKLSYDFSQWTRVPSVSDHWIFNDIFHNYNNFIIDEKDSVWTSKPNKKSVKKYWGLQSAIGMGYPLVHVSSSESIRTEIFDRLLTI</sequence>
<name>A0A2N5GGA3_9BACI</name>
<dbReference type="EMBL" id="PGVA01000073">
    <property type="protein sequence ID" value="PLR79794.1"/>
    <property type="molecule type" value="Genomic_DNA"/>
</dbReference>
<dbReference type="AlphaFoldDB" id="A0A2N5GGA3"/>
<protein>
    <submittedName>
        <fullName evidence="1">Uncharacterized protein</fullName>
    </submittedName>
</protein>
<keyword evidence="4" id="KW-1185">Reference proteome</keyword>
<comment type="caution">
    <text evidence="1">The sequence shown here is derived from an EMBL/GenBank/DDBJ whole genome shotgun (WGS) entry which is preliminary data.</text>
</comment>